<dbReference type="SUPFAM" id="SSF53254">
    <property type="entry name" value="Phosphoglycerate mutase-like"/>
    <property type="match status" value="1"/>
</dbReference>
<dbReference type="InterPro" id="IPR050275">
    <property type="entry name" value="PGM_Phosphatase"/>
</dbReference>
<dbReference type="AlphaFoldDB" id="A0A370GZ12"/>
<dbReference type="SMART" id="SM00855">
    <property type="entry name" value="PGAM"/>
    <property type="match status" value="1"/>
</dbReference>
<dbReference type="PIRSF" id="PIRSF000709">
    <property type="entry name" value="6PFK_2-Ptase"/>
    <property type="match status" value="1"/>
</dbReference>
<dbReference type="Gene3D" id="3.40.50.1240">
    <property type="entry name" value="Phosphoglycerate mutase-like"/>
    <property type="match status" value="1"/>
</dbReference>
<comment type="caution">
    <text evidence="1">The sequence shown here is derived from an EMBL/GenBank/DDBJ whole genome shotgun (WGS) entry which is preliminary data.</text>
</comment>
<dbReference type="OrthoDB" id="9781415at2"/>
<dbReference type="PANTHER" id="PTHR48100:SF1">
    <property type="entry name" value="HISTIDINE PHOSPHATASE FAMILY PROTEIN-RELATED"/>
    <property type="match status" value="1"/>
</dbReference>
<protein>
    <submittedName>
        <fullName evidence="1">Putative phosphoglycerate mutase</fullName>
    </submittedName>
</protein>
<dbReference type="PANTHER" id="PTHR48100">
    <property type="entry name" value="BROAD-SPECIFICITY PHOSPHATASE YOR283W-RELATED"/>
    <property type="match status" value="1"/>
</dbReference>
<accession>A0A370GZ12</accession>
<organism evidence="1 2">
    <name type="scientific">Nocardia mexicana</name>
    <dbReference type="NCBI Taxonomy" id="279262"/>
    <lineage>
        <taxon>Bacteria</taxon>
        <taxon>Bacillati</taxon>
        <taxon>Actinomycetota</taxon>
        <taxon>Actinomycetes</taxon>
        <taxon>Mycobacteriales</taxon>
        <taxon>Nocardiaceae</taxon>
        <taxon>Nocardia</taxon>
    </lineage>
</organism>
<evidence type="ECO:0000313" key="2">
    <source>
        <dbReference type="Proteomes" id="UP000255355"/>
    </source>
</evidence>
<keyword evidence="2" id="KW-1185">Reference proteome</keyword>
<reference evidence="1 2" key="1">
    <citation type="submission" date="2018-07" db="EMBL/GenBank/DDBJ databases">
        <title>Genomic Encyclopedia of Type Strains, Phase IV (KMG-IV): sequencing the most valuable type-strain genomes for metagenomic binning, comparative biology and taxonomic classification.</title>
        <authorList>
            <person name="Goeker M."/>
        </authorList>
    </citation>
    <scope>NUCLEOTIDE SEQUENCE [LARGE SCALE GENOMIC DNA]</scope>
    <source>
        <strain evidence="1 2">DSM 44952</strain>
    </source>
</reference>
<proteinExistence type="predicted"/>
<dbReference type="GO" id="GO:0016791">
    <property type="term" value="F:phosphatase activity"/>
    <property type="evidence" value="ECO:0007669"/>
    <property type="project" value="TreeGrafter"/>
</dbReference>
<dbReference type="EMBL" id="QQAZ01000008">
    <property type="protein sequence ID" value="RDI48520.1"/>
    <property type="molecule type" value="Genomic_DNA"/>
</dbReference>
<evidence type="ECO:0000313" key="1">
    <source>
        <dbReference type="EMBL" id="RDI48520.1"/>
    </source>
</evidence>
<dbReference type="Pfam" id="PF00300">
    <property type="entry name" value="His_Phos_1"/>
    <property type="match status" value="1"/>
</dbReference>
<dbReference type="InterPro" id="IPR013078">
    <property type="entry name" value="His_Pase_superF_clade-1"/>
</dbReference>
<dbReference type="Proteomes" id="UP000255355">
    <property type="component" value="Unassembled WGS sequence"/>
</dbReference>
<dbReference type="STRING" id="1210089.GCA_001613165_04471"/>
<dbReference type="GO" id="GO:0005737">
    <property type="term" value="C:cytoplasm"/>
    <property type="evidence" value="ECO:0007669"/>
    <property type="project" value="TreeGrafter"/>
</dbReference>
<sequence length="212" mass="23946">MQDIYVVSHPHAEHTARDLVGGWHDSRLTSRGRRDARLVAEEFERRRRGNARAIRITTSDLARCAETAEIIASRLDAPVARDPRLREISFGDAEGRPNDWLAQRRVPAPDHDRLEHRGPIPGAETRRELATRVGASVRELMADVDHDHIVVTHGYALTFVITAWMQIPVDAVGFASFATKPGAITHLQLDDYWRNRTLLSLADTSHLHTDQF</sequence>
<name>A0A370GZ12_9NOCA</name>
<gene>
    <name evidence="1" type="ORF">DFR68_108353</name>
</gene>
<dbReference type="InterPro" id="IPR029033">
    <property type="entry name" value="His_PPase_superfam"/>
</dbReference>
<dbReference type="CDD" id="cd07067">
    <property type="entry name" value="HP_PGM_like"/>
    <property type="match status" value="1"/>
</dbReference>